<gene>
    <name evidence="2" type="ORF">M422DRAFT_784127</name>
</gene>
<keyword evidence="3" id="KW-1185">Reference proteome</keyword>
<evidence type="ECO:0000313" key="3">
    <source>
        <dbReference type="Proteomes" id="UP000054279"/>
    </source>
</evidence>
<dbReference type="HOGENOM" id="CLU_2172684_0_0_1"/>
<dbReference type="Proteomes" id="UP000054279">
    <property type="component" value="Unassembled WGS sequence"/>
</dbReference>
<feature type="region of interest" description="Disordered" evidence="1">
    <location>
        <begin position="91"/>
        <end position="112"/>
    </location>
</feature>
<sequence>MFKLVRNSSPHPPDKEPKELWKSFKDSTEDVMFQILQEVKRLPKDYHQGPWRTLRALSAVTQQSRYVVQSLLLRNQLWGIEEDMLFPIKSNEDLEDENDDELQLLQQQQQIE</sequence>
<evidence type="ECO:0000256" key="1">
    <source>
        <dbReference type="SAM" id="MobiDB-lite"/>
    </source>
</evidence>
<name>A0A0C9UMC6_SPHS4</name>
<protein>
    <submittedName>
        <fullName evidence="2">Unplaced genomic scaffold SPHSTscaffold_196, whole genome shotgun sequence</fullName>
    </submittedName>
</protein>
<reference evidence="2 3" key="1">
    <citation type="submission" date="2014-06" db="EMBL/GenBank/DDBJ databases">
        <title>Evolutionary Origins and Diversification of the Mycorrhizal Mutualists.</title>
        <authorList>
            <consortium name="DOE Joint Genome Institute"/>
            <consortium name="Mycorrhizal Genomics Consortium"/>
            <person name="Kohler A."/>
            <person name="Kuo A."/>
            <person name="Nagy L.G."/>
            <person name="Floudas D."/>
            <person name="Copeland A."/>
            <person name="Barry K.W."/>
            <person name="Cichocki N."/>
            <person name="Veneault-Fourrey C."/>
            <person name="LaButti K."/>
            <person name="Lindquist E.A."/>
            <person name="Lipzen A."/>
            <person name="Lundell T."/>
            <person name="Morin E."/>
            <person name="Murat C."/>
            <person name="Riley R."/>
            <person name="Ohm R."/>
            <person name="Sun H."/>
            <person name="Tunlid A."/>
            <person name="Henrissat B."/>
            <person name="Grigoriev I.V."/>
            <person name="Hibbett D.S."/>
            <person name="Martin F."/>
        </authorList>
    </citation>
    <scope>NUCLEOTIDE SEQUENCE [LARGE SCALE GENOMIC DNA]</scope>
    <source>
        <strain evidence="2 3">SS14</strain>
    </source>
</reference>
<feature type="region of interest" description="Disordered" evidence="1">
    <location>
        <begin position="1"/>
        <end position="20"/>
    </location>
</feature>
<proteinExistence type="predicted"/>
<organism evidence="2 3">
    <name type="scientific">Sphaerobolus stellatus (strain SS14)</name>
    <dbReference type="NCBI Taxonomy" id="990650"/>
    <lineage>
        <taxon>Eukaryota</taxon>
        <taxon>Fungi</taxon>
        <taxon>Dikarya</taxon>
        <taxon>Basidiomycota</taxon>
        <taxon>Agaricomycotina</taxon>
        <taxon>Agaricomycetes</taxon>
        <taxon>Phallomycetidae</taxon>
        <taxon>Geastrales</taxon>
        <taxon>Sphaerobolaceae</taxon>
        <taxon>Sphaerobolus</taxon>
    </lineage>
</organism>
<dbReference type="AlphaFoldDB" id="A0A0C9UMC6"/>
<feature type="compositionally biased region" description="Acidic residues" evidence="1">
    <location>
        <begin position="93"/>
        <end position="102"/>
    </location>
</feature>
<feature type="compositionally biased region" description="Low complexity" evidence="1">
    <location>
        <begin position="103"/>
        <end position="112"/>
    </location>
</feature>
<dbReference type="EMBL" id="KN837271">
    <property type="protein sequence ID" value="KIJ29957.1"/>
    <property type="molecule type" value="Genomic_DNA"/>
</dbReference>
<evidence type="ECO:0000313" key="2">
    <source>
        <dbReference type="EMBL" id="KIJ29957.1"/>
    </source>
</evidence>
<accession>A0A0C9UMC6</accession>